<sequence length="122" mass="13319">MVFFKFLMPSPCAVARLSARSASNPKSLNPIGLGLEAGRSSSVLNHQFRSKRTFFLSSINHDRTDTMNPIKKRCIAFNVIDLGEASVLPSAIIIAALCAYPKNVLALACQFCTGLNRPKLSY</sequence>
<dbReference type="Proteomes" id="UP000325313">
    <property type="component" value="Unassembled WGS sequence"/>
</dbReference>
<organism evidence="1 2">
    <name type="scientific">Puccinia graminis f. sp. tritici</name>
    <dbReference type="NCBI Taxonomy" id="56615"/>
    <lineage>
        <taxon>Eukaryota</taxon>
        <taxon>Fungi</taxon>
        <taxon>Dikarya</taxon>
        <taxon>Basidiomycota</taxon>
        <taxon>Pucciniomycotina</taxon>
        <taxon>Pucciniomycetes</taxon>
        <taxon>Pucciniales</taxon>
        <taxon>Pucciniaceae</taxon>
        <taxon>Puccinia</taxon>
    </lineage>
</organism>
<dbReference type="EMBL" id="VDEP01000003">
    <property type="protein sequence ID" value="KAA1138235.1"/>
    <property type="molecule type" value="Genomic_DNA"/>
</dbReference>
<evidence type="ECO:0000313" key="2">
    <source>
        <dbReference type="Proteomes" id="UP000325313"/>
    </source>
</evidence>
<reference evidence="1 2" key="1">
    <citation type="submission" date="2019-05" db="EMBL/GenBank/DDBJ databases">
        <title>Emergence of the Ug99 lineage of the wheat stem rust pathogen through somatic hybridization.</title>
        <authorList>
            <person name="Li F."/>
            <person name="Upadhyaya N.M."/>
            <person name="Sperschneider J."/>
            <person name="Matny O."/>
            <person name="Nguyen-Phuc H."/>
            <person name="Mago R."/>
            <person name="Raley C."/>
            <person name="Miller M.E."/>
            <person name="Silverstein K.A.T."/>
            <person name="Henningsen E."/>
            <person name="Hirsch C.D."/>
            <person name="Visser B."/>
            <person name="Pretorius Z.A."/>
            <person name="Steffenson B.J."/>
            <person name="Schwessinger B."/>
            <person name="Dodds P.N."/>
            <person name="Figueroa M."/>
        </authorList>
    </citation>
    <scope>NUCLEOTIDE SEQUENCE [LARGE SCALE GENOMIC DNA]</scope>
    <source>
        <strain evidence="1 2">Ug99</strain>
    </source>
</reference>
<gene>
    <name evidence="1" type="ORF">PGTUg99_024179</name>
</gene>
<accession>A0A5B0SKY4</accession>
<comment type="caution">
    <text evidence="1">The sequence shown here is derived from an EMBL/GenBank/DDBJ whole genome shotgun (WGS) entry which is preliminary data.</text>
</comment>
<dbReference type="AlphaFoldDB" id="A0A5B0SKY4"/>
<name>A0A5B0SKY4_PUCGR</name>
<proteinExistence type="predicted"/>
<evidence type="ECO:0000313" key="1">
    <source>
        <dbReference type="EMBL" id="KAA1138235.1"/>
    </source>
</evidence>
<protein>
    <submittedName>
        <fullName evidence="1">Uncharacterized protein</fullName>
    </submittedName>
</protein>